<protein>
    <submittedName>
        <fullName evidence="1">Uncharacterized protein</fullName>
    </submittedName>
</protein>
<sequence length="163" mass="17173">MSNHLWRLGGGNERYVAAGVTCFGVTYHYYTYAGWAYSSTLRVTDSVTIATSTVSTTLTITSVVTVFGYINMTTTTGTATVSNTVVFTTVSTICDSTVAASFATLATVTATAATTGLLTPRAQATTTTGLGSARYVCGATERSVSNGRLNAKVRREYQKILLS</sequence>
<gene>
    <name evidence="1" type="ORF">K461DRAFT_270794</name>
</gene>
<dbReference type="AlphaFoldDB" id="A0A9P4MES5"/>
<accession>A0A9P4MES5</accession>
<evidence type="ECO:0000313" key="1">
    <source>
        <dbReference type="EMBL" id="KAF2150282.1"/>
    </source>
</evidence>
<keyword evidence="2" id="KW-1185">Reference proteome</keyword>
<dbReference type="EMBL" id="ML996090">
    <property type="protein sequence ID" value="KAF2150282.1"/>
    <property type="molecule type" value="Genomic_DNA"/>
</dbReference>
<proteinExistence type="predicted"/>
<reference evidence="1" key="1">
    <citation type="journal article" date="2020" name="Stud. Mycol.">
        <title>101 Dothideomycetes genomes: a test case for predicting lifestyles and emergence of pathogens.</title>
        <authorList>
            <person name="Haridas S."/>
            <person name="Albert R."/>
            <person name="Binder M."/>
            <person name="Bloem J."/>
            <person name="Labutti K."/>
            <person name="Salamov A."/>
            <person name="Andreopoulos B."/>
            <person name="Baker S."/>
            <person name="Barry K."/>
            <person name="Bills G."/>
            <person name="Bluhm B."/>
            <person name="Cannon C."/>
            <person name="Castanera R."/>
            <person name="Culley D."/>
            <person name="Daum C."/>
            <person name="Ezra D."/>
            <person name="Gonzalez J."/>
            <person name="Henrissat B."/>
            <person name="Kuo A."/>
            <person name="Liang C."/>
            <person name="Lipzen A."/>
            <person name="Lutzoni F."/>
            <person name="Magnuson J."/>
            <person name="Mondo S."/>
            <person name="Nolan M."/>
            <person name="Ohm R."/>
            <person name="Pangilinan J."/>
            <person name="Park H.-J."/>
            <person name="Ramirez L."/>
            <person name="Alfaro M."/>
            <person name="Sun H."/>
            <person name="Tritt A."/>
            <person name="Yoshinaga Y."/>
            <person name="Zwiers L.-H."/>
            <person name="Turgeon B."/>
            <person name="Goodwin S."/>
            <person name="Spatafora J."/>
            <person name="Crous P."/>
            <person name="Grigoriev I."/>
        </authorList>
    </citation>
    <scope>NUCLEOTIDE SEQUENCE</scope>
    <source>
        <strain evidence="1">CBS 260.36</strain>
    </source>
</reference>
<comment type="caution">
    <text evidence="1">The sequence shown here is derived from an EMBL/GenBank/DDBJ whole genome shotgun (WGS) entry which is preliminary data.</text>
</comment>
<evidence type="ECO:0000313" key="2">
    <source>
        <dbReference type="Proteomes" id="UP000799439"/>
    </source>
</evidence>
<name>A0A9P4MES5_9PEZI</name>
<dbReference type="Proteomes" id="UP000799439">
    <property type="component" value="Unassembled WGS sequence"/>
</dbReference>
<organism evidence="1 2">
    <name type="scientific">Myriangium duriaei CBS 260.36</name>
    <dbReference type="NCBI Taxonomy" id="1168546"/>
    <lineage>
        <taxon>Eukaryota</taxon>
        <taxon>Fungi</taxon>
        <taxon>Dikarya</taxon>
        <taxon>Ascomycota</taxon>
        <taxon>Pezizomycotina</taxon>
        <taxon>Dothideomycetes</taxon>
        <taxon>Dothideomycetidae</taxon>
        <taxon>Myriangiales</taxon>
        <taxon>Myriangiaceae</taxon>
        <taxon>Myriangium</taxon>
    </lineage>
</organism>